<feature type="domain" description="Tyr recombinase" evidence="4">
    <location>
        <begin position="242"/>
        <end position="427"/>
    </location>
</feature>
<name>A0A7J4X2T5_AGRVI</name>
<dbReference type="InterPro" id="IPR011010">
    <property type="entry name" value="DNA_brk_join_enz"/>
</dbReference>
<dbReference type="InterPro" id="IPR010998">
    <property type="entry name" value="Integrase_recombinase_N"/>
</dbReference>
<evidence type="ECO:0000259" key="4">
    <source>
        <dbReference type="PROSITE" id="PS51898"/>
    </source>
</evidence>
<gene>
    <name evidence="5" type="ORF">DXT89_16340</name>
</gene>
<reference evidence="5 6" key="1">
    <citation type="submission" date="2018-08" db="EMBL/GenBank/DDBJ databases">
        <title>Genome sequencing of Agrobacterium vitis strain ICMP 10754.</title>
        <authorList>
            <person name="Visnovsky S.B."/>
            <person name="Pitman A.R."/>
        </authorList>
    </citation>
    <scope>NUCLEOTIDE SEQUENCE [LARGE SCALE GENOMIC DNA]</scope>
    <source>
        <strain evidence="5 6">ICMP 10754</strain>
    </source>
</reference>
<evidence type="ECO:0000256" key="1">
    <source>
        <dbReference type="ARBA" id="ARBA00023125"/>
    </source>
</evidence>
<feature type="region of interest" description="Disordered" evidence="3">
    <location>
        <begin position="107"/>
        <end position="127"/>
    </location>
</feature>
<dbReference type="EMBL" id="QUSG01000008">
    <property type="protein sequence ID" value="KAA3526094.1"/>
    <property type="molecule type" value="Genomic_DNA"/>
</dbReference>
<dbReference type="Gene3D" id="1.10.150.130">
    <property type="match status" value="1"/>
</dbReference>
<evidence type="ECO:0000313" key="6">
    <source>
        <dbReference type="Proteomes" id="UP000436911"/>
    </source>
</evidence>
<dbReference type="AlphaFoldDB" id="A0A7J4X2T5"/>
<dbReference type="Proteomes" id="UP000436911">
    <property type="component" value="Unassembled WGS sequence"/>
</dbReference>
<proteinExistence type="predicted"/>
<keyword evidence="2" id="KW-0233">DNA recombination</keyword>
<dbReference type="GO" id="GO:0006310">
    <property type="term" value="P:DNA recombination"/>
    <property type="evidence" value="ECO:0007669"/>
    <property type="project" value="UniProtKB-KW"/>
</dbReference>
<evidence type="ECO:0000256" key="2">
    <source>
        <dbReference type="ARBA" id="ARBA00023172"/>
    </source>
</evidence>
<evidence type="ECO:0000313" key="5">
    <source>
        <dbReference type="EMBL" id="KAA3526094.1"/>
    </source>
</evidence>
<accession>A0A7J4X2T5</accession>
<dbReference type="Gene3D" id="1.10.443.10">
    <property type="entry name" value="Intergrase catalytic core"/>
    <property type="match status" value="1"/>
</dbReference>
<evidence type="ECO:0000256" key="3">
    <source>
        <dbReference type="SAM" id="MobiDB-lite"/>
    </source>
</evidence>
<comment type="caution">
    <text evidence="5">The sequence shown here is derived from an EMBL/GenBank/DDBJ whole genome shotgun (WGS) entry which is preliminary data.</text>
</comment>
<dbReference type="PROSITE" id="PS51898">
    <property type="entry name" value="TYR_RECOMBINASE"/>
    <property type="match status" value="1"/>
</dbReference>
<organism evidence="5 6">
    <name type="scientific">Agrobacterium vitis</name>
    <name type="common">Rhizobium vitis</name>
    <dbReference type="NCBI Taxonomy" id="373"/>
    <lineage>
        <taxon>Bacteria</taxon>
        <taxon>Pseudomonadati</taxon>
        <taxon>Pseudomonadota</taxon>
        <taxon>Alphaproteobacteria</taxon>
        <taxon>Hyphomicrobiales</taxon>
        <taxon>Rhizobiaceae</taxon>
        <taxon>Rhizobium/Agrobacterium group</taxon>
        <taxon>Agrobacterium</taxon>
    </lineage>
</organism>
<dbReference type="InterPro" id="IPR002104">
    <property type="entry name" value="Integrase_catalytic"/>
</dbReference>
<dbReference type="InterPro" id="IPR013762">
    <property type="entry name" value="Integrase-like_cat_sf"/>
</dbReference>
<dbReference type="GO" id="GO:0003677">
    <property type="term" value="F:DNA binding"/>
    <property type="evidence" value="ECO:0007669"/>
    <property type="project" value="UniProtKB-KW"/>
</dbReference>
<sequence>MRQKGSQLPFFALGTRLDRLDRWQQHRARIGLQHQPRNLSDLVMAKPSTPKIRYVAWRNGRPRFNPSETLRARGHAGQDLKDEAGNWLKEAECRAWSQSFARQLEEEARQNRRKKPGRPRAATEAAPARRGITLETLLENWLNIARNPSMADRQPNTIRDYRQKIGVIEKRAQDIWYSAAEALDKKTCFGLYDKLRTECGLHTAHAVLRVLGIALQWGMDRDHLPSMLVNPAHKLKMKTPPPRIRFATIKEIDHLVKVADAGGRPEMGDMVIFAVWSGQRQNDRLAFIHTGHENGRIKLRQGKTGALVSIPKAETFRVRIDAAMQRRKEAGVISPNVILDERRWQPFKADYYRHCFEDLRSEAAKTMPSLKTLRDQDLRDTAVTWLAMAGCTIPEICSITGHSFQTANEVMKHYLALNEELADSAMAKMVRWHEGESK</sequence>
<keyword evidence="1" id="KW-0238">DNA-binding</keyword>
<dbReference type="GO" id="GO:0015074">
    <property type="term" value="P:DNA integration"/>
    <property type="evidence" value="ECO:0007669"/>
    <property type="project" value="InterPro"/>
</dbReference>
<protein>
    <recommendedName>
        <fullName evidence="4">Tyr recombinase domain-containing protein</fullName>
    </recommendedName>
</protein>
<dbReference type="SUPFAM" id="SSF56349">
    <property type="entry name" value="DNA breaking-rejoining enzymes"/>
    <property type="match status" value="1"/>
</dbReference>